<evidence type="ECO:0000313" key="2">
    <source>
        <dbReference type="Proteomes" id="UP000830395"/>
    </source>
</evidence>
<reference evidence="1" key="1">
    <citation type="submission" date="2020-02" db="EMBL/GenBank/DDBJ databases">
        <title>Genome sequencing of the panga catfish, Pangasius djambal.</title>
        <authorList>
            <person name="Wen M."/>
            <person name="Zahm M."/>
            <person name="Roques C."/>
            <person name="Cabau C."/>
            <person name="Klopp C."/>
            <person name="Donnadieu C."/>
            <person name="Jouanno E."/>
            <person name="Avarre J.-C."/>
            <person name="Campet M."/>
            <person name="Ha T."/>
            <person name="Dugue R."/>
            <person name="Lampietro C."/>
            <person name="Louis A."/>
            <person name="Herpin A."/>
            <person name="Echchiki A."/>
            <person name="Berthelot C."/>
            <person name="Parey E."/>
            <person name="Roest-Crollius H."/>
            <person name="Braasch I."/>
            <person name="Postlethwait J.H."/>
            <person name="Bobe J."/>
            <person name="Montfort J."/>
            <person name="Bouchez O."/>
            <person name="Begum T."/>
            <person name="Schartl M."/>
            <person name="Gustiano R."/>
            <person name="Guiguen Y."/>
        </authorList>
    </citation>
    <scope>NUCLEOTIDE SEQUENCE</scope>
    <source>
        <strain evidence="1">Pdj_M5554</strain>
    </source>
</reference>
<organism evidence="1 2">
    <name type="scientific">Pangasius djambal</name>
    <dbReference type="NCBI Taxonomy" id="1691987"/>
    <lineage>
        <taxon>Eukaryota</taxon>
        <taxon>Metazoa</taxon>
        <taxon>Chordata</taxon>
        <taxon>Craniata</taxon>
        <taxon>Vertebrata</taxon>
        <taxon>Euteleostomi</taxon>
        <taxon>Actinopterygii</taxon>
        <taxon>Neopterygii</taxon>
        <taxon>Teleostei</taxon>
        <taxon>Ostariophysi</taxon>
        <taxon>Siluriformes</taxon>
        <taxon>Pangasiidae</taxon>
        <taxon>Pangasius</taxon>
    </lineage>
</organism>
<feature type="non-terminal residue" evidence="1">
    <location>
        <position position="183"/>
    </location>
</feature>
<sequence>MCSLSSTAHASNKEREMVSSLFCKLAALTRRRVSLFGKDAQCVVSCLQILARSLDATVVMKMATESVCSALHSFFEAAAVDLELAVDSVTPGVIQFRGDGEVLTYTTTALLPVLNSLFQHTAHCQSSASLMVDEVQASCYRILCSLYTLGTCSNTFMERKRPFVGECLAALSAAFPVCFLEIS</sequence>
<evidence type="ECO:0000313" key="1">
    <source>
        <dbReference type="EMBL" id="MCJ8736531.1"/>
    </source>
</evidence>
<dbReference type="Proteomes" id="UP000830395">
    <property type="component" value="Chromosome 10"/>
</dbReference>
<keyword evidence="2" id="KW-1185">Reference proteome</keyword>
<dbReference type="EMBL" id="CM040984">
    <property type="protein sequence ID" value="MCJ8736531.1"/>
    <property type="molecule type" value="Genomic_DNA"/>
</dbReference>
<accession>A0ACC5YNL4</accession>
<proteinExistence type="predicted"/>
<gene>
    <name evidence="1" type="ORF">PDJAM_G00013570</name>
</gene>
<comment type="caution">
    <text evidence="1">The sequence shown here is derived from an EMBL/GenBank/DDBJ whole genome shotgun (WGS) entry which is preliminary data.</text>
</comment>
<name>A0ACC5YNL4_9TELE</name>
<protein>
    <submittedName>
        <fullName evidence="1">Uncharacterized protein</fullName>
    </submittedName>
</protein>